<dbReference type="NCBIfam" id="TIGR00089">
    <property type="entry name" value="MiaB/RimO family radical SAM methylthiotransferase"/>
    <property type="match status" value="1"/>
</dbReference>
<dbReference type="GO" id="GO:0051539">
    <property type="term" value="F:4 iron, 4 sulfur cluster binding"/>
    <property type="evidence" value="ECO:0007669"/>
    <property type="project" value="UniProtKB-KW"/>
</dbReference>
<dbReference type="SFLD" id="SFLDS00029">
    <property type="entry name" value="Radical_SAM"/>
    <property type="match status" value="1"/>
</dbReference>
<dbReference type="SFLD" id="SFLDG01061">
    <property type="entry name" value="methylthiotransferase"/>
    <property type="match status" value="1"/>
</dbReference>
<dbReference type="InterPro" id="IPR006638">
    <property type="entry name" value="Elp3/MiaA/NifB-like_rSAM"/>
</dbReference>
<evidence type="ECO:0000256" key="6">
    <source>
        <dbReference type="ARBA" id="ARBA00022723"/>
    </source>
</evidence>
<protein>
    <recommendedName>
        <fullName evidence="10">tRNA-2-methylthio-N(6)-dimethylallyladenosine synthase</fullName>
        <ecNumber evidence="9">2.8.4.3</ecNumber>
    </recommendedName>
    <alternativeName>
        <fullName evidence="12">(Dimethylallyl)adenosine tRNA methylthiotransferase MiaB</fullName>
    </alternativeName>
    <alternativeName>
        <fullName evidence="11">tRNA-i(6)A37 methylthiotransferase</fullName>
    </alternativeName>
</protein>
<evidence type="ECO:0000256" key="12">
    <source>
        <dbReference type="ARBA" id="ARBA00081141"/>
    </source>
</evidence>
<dbReference type="InterPro" id="IPR005839">
    <property type="entry name" value="Methylthiotransferase"/>
</dbReference>
<dbReference type="Gene3D" id="3.40.50.12160">
    <property type="entry name" value="Methylthiotransferase, N-terminal domain"/>
    <property type="match status" value="1"/>
</dbReference>
<evidence type="ECO:0000256" key="10">
    <source>
        <dbReference type="ARBA" id="ARBA00068570"/>
    </source>
</evidence>
<dbReference type="EC" id="2.8.4.3" evidence="9"/>
<dbReference type="SUPFAM" id="SSF102114">
    <property type="entry name" value="Radical SAM enzymes"/>
    <property type="match status" value="1"/>
</dbReference>
<evidence type="ECO:0000256" key="5">
    <source>
        <dbReference type="ARBA" id="ARBA00022691"/>
    </source>
</evidence>
<evidence type="ECO:0000256" key="9">
    <source>
        <dbReference type="ARBA" id="ARBA00033765"/>
    </source>
</evidence>
<evidence type="ECO:0000256" key="3">
    <source>
        <dbReference type="ARBA" id="ARBA00022485"/>
    </source>
</evidence>
<dbReference type="InterPro" id="IPR013848">
    <property type="entry name" value="Methylthiotransferase_N"/>
</dbReference>
<keyword evidence="8" id="KW-0411">Iron-sulfur</keyword>
<dbReference type="SFLD" id="SFLDG01082">
    <property type="entry name" value="B12-binding_domain_containing"/>
    <property type="match status" value="1"/>
</dbReference>
<dbReference type="PROSITE" id="PS51449">
    <property type="entry name" value="MTTASE_N"/>
    <property type="match status" value="1"/>
</dbReference>
<keyword evidence="4 15" id="KW-0808">Transferase</keyword>
<dbReference type="AlphaFoldDB" id="A0A1G2PRY5"/>
<dbReference type="InterPro" id="IPR023404">
    <property type="entry name" value="rSAM_horseshoe"/>
</dbReference>
<evidence type="ECO:0000313" key="15">
    <source>
        <dbReference type="EMBL" id="OHA50352.1"/>
    </source>
</evidence>
<evidence type="ECO:0000256" key="2">
    <source>
        <dbReference type="ARBA" id="ARBA00003234"/>
    </source>
</evidence>
<evidence type="ECO:0000256" key="7">
    <source>
        <dbReference type="ARBA" id="ARBA00023004"/>
    </source>
</evidence>
<comment type="caution">
    <text evidence="15">The sequence shown here is derived from an EMBL/GenBank/DDBJ whole genome shotgun (WGS) entry which is preliminary data.</text>
</comment>
<accession>A0A1G2PRY5</accession>
<dbReference type="InterPro" id="IPR058240">
    <property type="entry name" value="rSAM_sf"/>
</dbReference>
<dbReference type="FunFam" id="3.40.50.12160:FF:000003">
    <property type="entry name" value="CDK5 regulatory subunit-associated protein 1"/>
    <property type="match status" value="1"/>
</dbReference>
<dbReference type="EMBL" id="MHSU01000019">
    <property type="protein sequence ID" value="OHA50352.1"/>
    <property type="molecule type" value="Genomic_DNA"/>
</dbReference>
<proteinExistence type="predicted"/>
<evidence type="ECO:0000256" key="8">
    <source>
        <dbReference type="ARBA" id="ARBA00023014"/>
    </source>
</evidence>
<dbReference type="FunFam" id="3.80.30.20:FF:000001">
    <property type="entry name" value="tRNA-2-methylthio-N(6)-dimethylallyladenosine synthase 2"/>
    <property type="match status" value="1"/>
</dbReference>
<dbReference type="PANTHER" id="PTHR43020">
    <property type="entry name" value="CDK5 REGULATORY SUBUNIT-ASSOCIATED PROTEIN 1"/>
    <property type="match status" value="1"/>
</dbReference>
<evidence type="ECO:0000256" key="1">
    <source>
        <dbReference type="ARBA" id="ARBA00001966"/>
    </source>
</evidence>
<dbReference type="InterPro" id="IPR020612">
    <property type="entry name" value="Methylthiotransferase_CS"/>
</dbReference>
<dbReference type="Pfam" id="PF00919">
    <property type="entry name" value="UPF0004"/>
    <property type="match status" value="1"/>
</dbReference>
<feature type="domain" description="Radical SAM core" evidence="14">
    <location>
        <begin position="134"/>
        <end position="373"/>
    </location>
</feature>
<dbReference type="PANTHER" id="PTHR43020:SF2">
    <property type="entry name" value="MITOCHONDRIAL TRNA METHYLTHIOTRANSFERASE CDK5RAP1"/>
    <property type="match status" value="1"/>
</dbReference>
<evidence type="ECO:0000259" key="13">
    <source>
        <dbReference type="PROSITE" id="PS51449"/>
    </source>
</evidence>
<evidence type="ECO:0000256" key="11">
    <source>
        <dbReference type="ARBA" id="ARBA00080698"/>
    </source>
</evidence>
<dbReference type="CDD" id="cd01335">
    <property type="entry name" value="Radical_SAM"/>
    <property type="match status" value="1"/>
</dbReference>
<dbReference type="InterPro" id="IPR038135">
    <property type="entry name" value="Methylthiotransferase_N_sf"/>
</dbReference>
<reference evidence="15 16" key="1">
    <citation type="journal article" date="2016" name="Nat. Commun.">
        <title>Thousands of microbial genomes shed light on interconnected biogeochemical processes in an aquifer system.</title>
        <authorList>
            <person name="Anantharaman K."/>
            <person name="Brown C.T."/>
            <person name="Hug L.A."/>
            <person name="Sharon I."/>
            <person name="Castelle C.J."/>
            <person name="Probst A.J."/>
            <person name="Thomas B.C."/>
            <person name="Singh A."/>
            <person name="Wilkins M.J."/>
            <person name="Karaoz U."/>
            <person name="Brodie E.L."/>
            <person name="Williams K.H."/>
            <person name="Hubbard S.S."/>
            <person name="Banfield J.F."/>
        </authorList>
    </citation>
    <scope>NUCLEOTIDE SEQUENCE [LARGE SCALE GENOMIC DNA]</scope>
</reference>
<feature type="domain" description="MTTase N-terminal" evidence="13">
    <location>
        <begin position="2"/>
        <end position="123"/>
    </location>
</feature>
<comment type="cofactor">
    <cofactor evidence="1">
        <name>[4Fe-4S] cluster</name>
        <dbReference type="ChEBI" id="CHEBI:49883"/>
    </cofactor>
</comment>
<keyword evidence="3" id="KW-0004">4Fe-4S</keyword>
<keyword evidence="7" id="KW-0408">Iron</keyword>
<sequence>MGKYLITTFGCQSNEADSEKTAEVMENLGYAHAENMEDLISAKNPVLIFNTCSVRQKAEDRVFGLNKKTEQFKIKNSKLKIVLTGCMMHYSEKDLKKRLPLFDYFIDIKNIITLEKILPKIKISENKDLLTEKTDSKISALIPISHGCDNFCTYCIVPLARGREISRGVLDIMSDVKKAVDDGAKEIWLLGQTVNSYRCNLKSKISNLKSKEIKFLELLRMVNDIPGDFWIRFTSPHPKYFSDELIKAMAECDKFAHYINLPIQSGNNAVLKRMGRPYTVGHYKKLVGKIRKAMPDIAISTDIIVGFPGETRKQFEDTKKLFEEIKFDMAFISEYSPRPKTVAYKMFKDNVSHQEKESRKNELNEILKKTALENNQKLVGKTVKVLNGRTEGNKPIEITNVKHSMLNIKNNFVSAKIIKASIWSLKGKLI</sequence>
<evidence type="ECO:0000313" key="16">
    <source>
        <dbReference type="Proteomes" id="UP000178646"/>
    </source>
</evidence>
<keyword evidence="5" id="KW-0949">S-adenosyl-L-methionine</keyword>
<dbReference type="Gene3D" id="3.80.30.20">
    <property type="entry name" value="tm_1862 like domain"/>
    <property type="match status" value="1"/>
</dbReference>
<evidence type="ECO:0000259" key="14">
    <source>
        <dbReference type="PROSITE" id="PS51918"/>
    </source>
</evidence>
<dbReference type="GO" id="GO:0005829">
    <property type="term" value="C:cytosol"/>
    <property type="evidence" value="ECO:0007669"/>
    <property type="project" value="TreeGrafter"/>
</dbReference>
<name>A0A1G2PRY5_9BACT</name>
<evidence type="ECO:0000256" key="4">
    <source>
        <dbReference type="ARBA" id="ARBA00022679"/>
    </source>
</evidence>
<comment type="function">
    <text evidence="2">Catalyzes the methylthiolation of N6-(dimethylallyl)adenosine (i(6)A), leading to the formation of 2-methylthio-N6-(dimethylallyl)adenosine (ms(2)i(6)A) at position 37 in tRNAs that read codons beginning with uridine.</text>
</comment>
<dbReference type="GO" id="GO:0035597">
    <property type="term" value="F:tRNA-2-methylthio-N(6)-dimethylallyladenosine(37) synthase activity"/>
    <property type="evidence" value="ECO:0007669"/>
    <property type="project" value="UniProtKB-EC"/>
</dbReference>
<dbReference type="PROSITE" id="PS51918">
    <property type="entry name" value="RADICAL_SAM"/>
    <property type="match status" value="1"/>
</dbReference>
<dbReference type="InterPro" id="IPR007197">
    <property type="entry name" value="rSAM"/>
</dbReference>
<gene>
    <name evidence="15" type="ORF">A2W59_00675</name>
</gene>
<dbReference type="GO" id="GO:0046872">
    <property type="term" value="F:metal ion binding"/>
    <property type="evidence" value="ECO:0007669"/>
    <property type="project" value="UniProtKB-KW"/>
</dbReference>
<dbReference type="NCBIfam" id="TIGR01574">
    <property type="entry name" value="miaB-methiolase"/>
    <property type="match status" value="1"/>
</dbReference>
<dbReference type="SMART" id="SM00729">
    <property type="entry name" value="Elp3"/>
    <property type="match status" value="1"/>
</dbReference>
<organism evidence="15 16">
    <name type="scientific">Candidatus Terrybacteria bacterium RIFCSPHIGHO2_02_41_19</name>
    <dbReference type="NCBI Taxonomy" id="1802364"/>
    <lineage>
        <taxon>Bacteria</taxon>
        <taxon>Candidatus Terryibacteriota</taxon>
    </lineage>
</organism>
<keyword evidence="6" id="KW-0479">Metal-binding</keyword>
<dbReference type="Proteomes" id="UP000178646">
    <property type="component" value="Unassembled WGS sequence"/>
</dbReference>
<dbReference type="Pfam" id="PF04055">
    <property type="entry name" value="Radical_SAM"/>
    <property type="match status" value="1"/>
</dbReference>
<dbReference type="PROSITE" id="PS01278">
    <property type="entry name" value="MTTASE_RADICAL"/>
    <property type="match status" value="1"/>
</dbReference>